<evidence type="ECO:0000313" key="9">
    <source>
        <dbReference type="Proteomes" id="UP000239001"/>
    </source>
</evidence>
<dbReference type="EMBL" id="PXOH01000006">
    <property type="protein sequence ID" value="PSF37812.1"/>
    <property type="molecule type" value="Genomic_DNA"/>
</dbReference>
<sequence length="483" mass="54571">MSLKKQTIQGIFWSAIQNWGGQTGSLIVFLILARLLTPEAFGLVALANVFINFMQIFLEQGFAQVLIQRENIDEQHINTAFWTQIILGIILTIISWLTANQIANYFKISQLAPILQCFSILFFINSLIQIQIALLKRNFAFKVTAMRTLLGITIGGIIGVVMSFLGYGVWSIVGQQLSYEIVGVFVLWNASDWRPKLQFSWSHLADLMNFSLNLLGFQLVNFFNQRTDNLLIGYFLGEVALGYYAIAHRILQVMTQLLIGTLNQVALPTFSRLQSDSKRFIEAFYRATQLTSIFAFPVFFAVIILAPELVITLFGEKWHNAIPIMQILSFAGILRSISFYQRSAFMALGQPLLNFKLGLINAIFNLIACGVAVQWGIRAVAVAYVISDYLVFPFSQWLLSQLISIKFKTYLAQFLAPVICTSIMVLTLLFTQKILTYYLNPSGRLVICSMIGIVVYSLTLAKLFPTLFKQIWAFATLLRPSMK</sequence>
<feature type="transmembrane region" description="Helical" evidence="7">
    <location>
        <begin position="12"/>
        <end position="34"/>
    </location>
</feature>
<feature type="transmembrane region" description="Helical" evidence="7">
    <location>
        <begin position="111"/>
        <end position="128"/>
    </location>
</feature>
<evidence type="ECO:0000313" key="8">
    <source>
        <dbReference type="EMBL" id="PSF37812.1"/>
    </source>
</evidence>
<keyword evidence="5 7" id="KW-1133">Transmembrane helix</keyword>
<dbReference type="PANTHER" id="PTHR30250:SF10">
    <property type="entry name" value="LIPOPOLYSACCHARIDE BIOSYNTHESIS PROTEIN WZXC"/>
    <property type="match status" value="1"/>
</dbReference>
<feature type="transmembrane region" description="Helical" evidence="7">
    <location>
        <begin position="293"/>
        <end position="315"/>
    </location>
</feature>
<dbReference type="GO" id="GO:0005886">
    <property type="term" value="C:plasma membrane"/>
    <property type="evidence" value="ECO:0007669"/>
    <property type="project" value="UniProtKB-SubCell"/>
</dbReference>
<comment type="similarity">
    <text evidence="2">Belongs to the polysaccharide synthase family.</text>
</comment>
<dbReference type="CDD" id="cd13127">
    <property type="entry name" value="MATE_tuaB_like"/>
    <property type="match status" value="1"/>
</dbReference>
<evidence type="ECO:0000256" key="6">
    <source>
        <dbReference type="ARBA" id="ARBA00023136"/>
    </source>
</evidence>
<feature type="transmembrane region" description="Helical" evidence="7">
    <location>
        <begin position="352"/>
        <end position="373"/>
    </location>
</feature>
<evidence type="ECO:0000256" key="3">
    <source>
        <dbReference type="ARBA" id="ARBA00022475"/>
    </source>
</evidence>
<dbReference type="RefSeq" id="WP_106456253.1">
    <property type="nucleotide sequence ID" value="NZ_PXOH01000006.1"/>
</dbReference>
<proteinExistence type="inferred from homology"/>
<organism evidence="8 9">
    <name type="scientific">Aphanothece hegewaldii CCALA 016</name>
    <dbReference type="NCBI Taxonomy" id="2107694"/>
    <lineage>
        <taxon>Bacteria</taxon>
        <taxon>Bacillati</taxon>
        <taxon>Cyanobacteriota</taxon>
        <taxon>Cyanophyceae</taxon>
        <taxon>Oscillatoriophycideae</taxon>
        <taxon>Chroococcales</taxon>
        <taxon>Aphanothecaceae</taxon>
        <taxon>Aphanothece</taxon>
    </lineage>
</organism>
<protein>
    <submittedName>
        <fullName evidence="8">Flippase</fullName>
    </submittedName>
</protein>
<evidence type="ECO:0000256" key="4">
    <source>
        <dbReference type="ARBA" id="ARBA00022692"/>
    </source>
</evidence>
<evidence type="ECO:0000256" key="7">
    <source>
        <dbReference type="SAM" id="Phobius"/>
    </source>
</evidence>
<dbReference type="PANTHER" id="PTHR30250">
    <property type="entry name" value="PST FAMILY PREDICTED COLANIC ACID TRANSPORTER"/>
    <property type="match status" value="1"/>
</dbReference>
<accession>A0A2T1LZJ1</accession>
<evidence type="ECO:0000256" key="1">
    <source>
        <dbReference type="ARBA" id="ARBA00004651"/>
    </source>
</evidence>
<feature type="transmembrane region" description="Helical" evidence="7">
    <location>
        <begin position="411"/>
        <end position="430"/>
    </location>
</feature>
<comment type="subcellular location">
    <subcellularLocation>
        <location evidence="1">Cell membrane</location>
        <topology evidence="1">Multi-pass membrane protein</topology>
    </subcellularLocation>
</comment>
<dbReference type="Proteomes" id="UP000239001">
    <property type="component" value="Unassembled WGS sequence"/>
</dbReference>
<evidence type="ECO:0000256" key="5">
    <source>
        <dbReference type="ARBA" id="ARBA00022989"/>
    </source>
</evidence>
<keyword evidence="6 7" id="KW-0472">Membrane</keyword>
<dbReference type="Pfam" id="PF13440">
    <property type="entry name" value="Polysacc_synt_3"/>
    <property type="match status" value="1"/>
</dbReference>
<feature type="transmembrane region" description="Helical" evidence="7">
    <location>
        <begin position="230"/>
        <end position="247"/>
    </location>
</feature>
<feature type="transmembrane region" description="Helical" evidence="7">
    <location>
        <begin position="442"/>
        <end position="461"/>
    </location>
</feature>
<dbReference type="InterPro" id="IPR050833">
    <property type="entry name" value="Poly_Biosynth_Transport"/>
</dbReference>
<evidence type="ECO:0000256" key="2">
    <source>
        <dbReference type="ARBA" id="ARBA00007430"/>
    </source>
</evidence>
<keyword evidence="9" id="KW-1185">Reference proteome</keyword>
<feature type="transmembrane region" description="Helical" evidence="7">
    <location>
        <begin position="149"/>
        <end position="170"/>
    </location>
</feature>
<gene>
    <name evidence="8" type="ORF">C7H19_07450</name>
</gene>
<feature type="transmembrane region" description="Helical" evidence="7">
    <location>
        <begin position="79"/>
        <end position="99"/>
    </location>
</feature>
<feature type="transmembrane region" description="Helical" evidence="7">
    <location>
        <begin position="40"/>
        <end position="58"/>
    </location>
</feature>
<reference evidence="8 9" key="2">
    <citation type="submission" date="2018-03" db="EMBL/GenBank/DDBJ databases">
        <authorList>
            <person name="Keele B.F."/>
        </authorList>
    </citation>
    <scope>NUCLEOTIDE SEQUENCE [LARGE SCALE GENOMIC DNA]</scope>
    <source>
        <strain evidence="8 9">CCALA 016</strain>
    </source>
</reference>
<comment type="caution">
    <text evidence="8">The sequence shown here is derived from an EMBL/GenBank/DDBJ whole genome shotgun (WGS) entry which is preliminary data.</text>
</comment>
<feature type="transmembrane region" description="Helical" evidence="7">
    <location>
        <begin position="379"/>
        <end position="399"/>
    </location>
</feature>
<dbReference type="OrthoDB" id="9770347at2"/>
<dbReference type="AlphaFoldDB" id="A0A2T1LZJ1"/>
<keyword evidence="3" id="KW-1003">Cell membrane</keyword>
<keyword evidence="4 7" id="KW-0812">Transmembrane</keyword>
<name>A0A2T1LZJ1_9CHRO</name>
<reference evidence="8 9" key="1">
    <citation type="submission" date="2018-03" db="EMBL/GenBank/DDBJ databases">
        <title>The ancient ancestry and fast evolution of plastids.</title>
        <authorList>
            <person name="Moore K.R."/>
            <person name="Magnabosco C."/>
            <person name="Momper L."/>
            <person name="Gold D.A."/>
            <person name="Bosak T."/>
            <person name="Fournier G.P."/>
        </authorList>
    </citation>
    <scope>NUCLEOTIDE SEQUENCE [LARGE SCALE GENOMIC DNA]</scope>
    <source>
        <strain evidence="8 9">CCALA 016</strain>
    </source>
</reference>
<feature type="transmembrane region" description="Helical" evidence="7">
    <location>
        <begin position="321"/>
        <end position="340"/>
    </location>
</feature>